<feature type="transmembrane region" description="Helical" evidence="8">
    <location>
        <begin position="142"/>
        <end position="167"/>
    </location>
</feature>
<feature type="transmembrane region" description="Helical" evidence="8">
    <location>
        <begin position="63"/>
        <end position="82"/>
    </location>
</feature>
<feature type="region of interest" description="Disordered" evidence="7">
    <location>
        <begin position="231"/>
        <end position="289"/>
    </location>
</feature>
<evidence type="ECO:0000259" key="9">
    <source>
        <dbReference type="PROSITE" id="PS50111"/>
    </source>
</evidence>
<keyword evidence="4 8" id="KW-0472">Membrane</keyword>
<reference evidence="10" key="1">
    <citation type="journal article" date="2015" name="Nature">
        <title>Complex archaea that bridge the gap between prokaryotes and eukaryotes.</title>
        <authorList>
            <person name="Spang A."/>
            <person name="Saw J.H."/>
            <person name="Jorgensen S.L."/>
            <person name="Zaremba-Niedzwiedzka K."/>
            <person name="Martijn J."/>
            <person name="Lind A.E."/>
            <person name="van Eijk R."/>
            <person name="Schleper C."/>
            <person name="Guy L."/>
            <person name="Ettema T.J."/>
        </authorList>
    </citation>
    <scope>NUCLEOTIDE SEQUENCE</scope>
</reference>
<dbReference type="GO" id="GO:0016020">
    <property type="term" value="C:membrane"/>
    <property type="evidence" value="ECO:0007669"/>
    <property type="project" value="UniProtKB-SubCell"/>
</dbReference>
<dbReference type="CDD" id="cd11386">
    <property type="entry name" value="MCP_signal"/>
    <property type="match status" value="1"/>
</dbReference>
<proteinExistence type="inferred from homology"/>
<dbReference type="AlphaFoldDB" id="A0A0F9WIG7"/>
<keyword evidence="5" id="KW-0807">Transducer</keyword>
<feature type="domain" description="Methyl-accepting transducer" evidence="9">
    <location>
        <begin position="223"/>
        <end position="459"/>
    </location>
</feature>
<gene>
    <name evidence="10" type="ORF">LCGC14_0003230</name>
</gene>
<comment type="similarity">
    <text evidence="6">Belongs to the methyl-accepting chemotaxis (MCP) protein family.</text>
</comment>
<evidence type="ECO:0000256" key="5">
    <source>
        <dbReference type="ARBA" id="ARBA00023224"/>
    </source>
</evidence>
<dbReference type="FunFam" id="1.10.287.950:FF:000001">
    <property type="entry name" value="Methyl-accepting chemotaxis sensory transducer"/>
    <property type="match status" value="1"/>
</dbReference>
<dbReference type="EMBL" id="LAZR01000001">
    <property type="protein sequence ID" value="KKO12313.1"/>
    <property type="molecule type" value="Genomic_DNA"/>
</dbReference>
<dbReference type="PROSITE" id="PS50111">
    <property type="entry name" value="CHEMOTAXIS_TRANSDUC_2"/>
    <property type="match status" value="1"/>
</dbReference>
<evidence type="ECO:0000256" key="3">
    <source>
        <dbReference type="ARBA" id="ARBA00022989"/>
    </source>
</evidence>
<evidence type="ECO:0000313" key="10">
    <source>
        <dbReference type="EMBL" id="KKO12313.1"/>
    </source>
</evidence>
<dbReference type="SUPFAM" id="SSF58104">
    <property type="entry name" value="Methyl-accepting chemotaxis protein (MCP) signaling domain"/>
    <property type="match status" value="1"/>
</dbReference>
<evidence type="ECO:0000256" key="6">
    <source>
        <dbReference type="ARBA" id="ARBA00029447"/>
    </source>
</evidence>
<keyword evidence="2 8" id="KW-0812">Transmembrane</keyword>
<feature type="compositionally biased region" description="Low complexity" evidence="7">
    <location>
        <begin position="265"/>
        <end position="280"/>
    </location>
</feature>
<feature type="compositionally biased region" description="Basic and acidic residues" evidence="7">
    <location>
        <begin position="231"/>
        <end position="254"/>
    </location>
</feature>
<dbReference type="GO" id="GO:0007165">
    <property type="term" value="P:signal transduction"/>
    <property type="evidence" value="ECO:0007669"/>
    <property type="project" value="UniProtKB-KW"/>
</dbReference>
<accession>A0A0F9WIG7</accession>
<dbReference type="PANTHER" id="PTHR32089">
    <property type="entry name" value="METHYL-ACCEPTING CHEMOTAXIS PROTEIN MCPB"/>
    <property type="match status" value="1"/>
</dbReference>
<name>A0A0F9WIG7_9ZZZZ</name>
<feature type="transmembrane region" description="Helical" evidence="8">
    <location>
        <begin position="38"/>
        <end position="56"/>
    </location>
</feature>
<dbReference type="Gene3D" id="1.10.287.950">
    <property type="entry name" value="Methyl-accepting chemotaxis protein"/>
    <property type="match status" value="1"/>
</dbReference>
<evidence type="ECO:0000256" key="7">
    <source>
        <dbReference type="SAM" id="MobiDB-lite"/>
    </source>
</evidence>
<feature type="transmembrane region" description="Helical" evidence="8">
    <location>
        <begin position="111"/>
        <end position="136"/>
    </location>
</feature>
<dbReference type="Pfam" id="PF00015">
    <property type="entry name" value="MCPsignal"/>
    <property type="match status" value="1"/>
</dbReference>
<keyword evidence="3 8" id="KW-1133">Transmembrane helix</keyword>
<feature type="transmembrane region" description="Helical" evidence="8">
    <location>
        <begin position="12"/>
        <end position="32"/>
    </location>
</feature>
<dbReference type="SMART" id="SM00283">
    <property type="entry name" value="MA"/>
    <property type="match status" value="1"/>
</dbReference>
<comment type="caution">
    <text evidence="10">The sequence shown here is derived from an EMBL/GenBank/DDBJ whole genome shotgun (WGS) entry which is preliminary data.</text>
</comment>
<dbReference type="InterPro" id="IPR004089">
    <property type="entry name" value="MCPsignal_dom"/>
</dbReference>
<evidence type="ECO:0000256" key="1">
    <source>
        <dbReference type="ARBA" id="ARBA00004141"/>
    </source>
</evidence>
<evidence type="ECO:0000256" key="8">
    <source>
        <dbReference type="SAM" id="Phobius"/>
    </source>
</evidence>
<feature type="transmembrane region" description="Helical" evidence="8">
    <location>
        <begin position="88"/>
        <end position="104"/>
    </location>
</feature>
<comment type="subcellular location">
    <subcellularLocation>
        <location evidence="1">Membrane</location>
        <topology evidence="1">Multi-pass membrane protein</topology>
    </subcellularLocation>
</comment>
<dbReference type="PANTHER" id="PTHR32089:SF119">
    <property type="entry name" value="METHYL-ACCEPTING CHEMOTAXIS PROTEIN CTPL"/>
    <property type="match status" value="1"/>
</dbReference>
<evidence type="ECO:0000256" key="2">
    <source>
        <dbReference type="ARBA" id="ARBA00022692"/>
    </source>
</evidence>
<dbReference type="GO" id="GO:0006935">
    <property type="term" value="P:chemotaxis"/>
    <property type="evidence" value="ECO:0007669"/>
    <property type="project" value="InterPro"/>
</dbReference>
<dbReference type="PRINTS" id="PR00260">
    <property type="entry name" value="CHEMTRNSDUCR"/>
</dbReference>
<organism evidence="10">
    <name type="scientific">marine sediment metagenome</name>
    <dbReference type="NCBI Taxonomy" id="412755"/>
    <lineage>
        <taxon>unclassified sequences</taxon>
        <taxon>metagenomes</taxon>
        <taxon>ecological metagenomes</taxon>
    </lineage>
</organism>
<protein>
    <recommendedName>
        <fullName evidence="9">Methyl-accepting transducer domain-containing protein</fullName>
    </recommendedName>
</protein>
<evidence type="ECO:0000256" key="4">
    <source>
        <dbReference type="ARBA" id="ARBA00023136"/>
    </source>
</evidence>
<dbReference type="GO" id="GO:0004888">
    <property type="term" value="F:transmembrane signaling receptor activity"/>
    <property type="evidence" value="ECO:0007669"/>
    <property type="project" value="InterPro"/>
</dbReference>
<dbReference type="InterPro" id="IPR004090">
    <property type="entry name" value="Chemotax_Me-accpt_rcpt"/>
</dbReference>
<sequence>MQTYQSSEHHKRADVIMAGVLAVCLLYSLALAPWHGTWGSALIVGGGTLAIMTALLQTIRGSRLYRCLMAVAFMVMSGLHIHQSHGTIEMHFSIFVLLALLIYYRDWLPIVVATVTIAIHHFLFFYLQISGVGVWVTEHASWTMIFIHAGYVIAEAGVLIYLAVLAYRDALEGESIANATGAMSQSGQGIDLSYRVEMKTPVAEAFNGFIDQLESLVIGVNQQLGSLREMGESLTDKSSKVSESAERQASESEHMVQAMREMSSATAEVARNAEQAATAARKADNHADQGNRAMQNIKHEITALNKDIALTGDAVSGTAKLAGDIYQVVDVIKGVAEQTNLLALNAAIEAARAGDHGRGFAVVADEVRNLSKRTAQSTAEIQRFIESLQTASESAHDAMGRSQNAVKRCLDAADASVGTLSEMATEVTQISRLNDMIAAATQEQTAVGDDVASHLGEVDGIARSNAAQAVDLSGLSAELQALSGELETQLHRFKTRSKR</sequence>